<dbReference type="InterPro" id="IPR054722">
    <property type="entry name" value="PolX-like_BBD"/>
</dbReference>
<keyword evidence="4" id="KW-1185">Reference proteome</keyword>
<feature type="non-terminal residue" evidence="3">
    <location>
        <position position="1"/>
    </location>
</feature>
<dbReference type="InterPro" id="IPR012337">
    <property type="entry name" value="RNaseH-like_sf"/>
</dbReference>
<evidence type="ECO:0000256" key="1">
    <source>
        <dbReference type="ARBA" id="ARBA00022670"/>
    </source>
</evidence>
<evidence type="ECO:0000313" key="4">
    <source>
        <dbReference type="Proteomes" id="UP000075243"/>
    </source>
</evidence>
<gene>
    <name evidence="3" type="ORF">KK1_033273</name>
</gene>
<dbReference type="GO" id="GO:0008233">
    <property type="term" value="F:peptidase activity"/>
    <property type="evidence" value="ECO:0007669"/>
    <property type="project" value="UniProtKB-KW"/>
</dbReference>
<dbReference type="AlphaFoldDB" id="A0A151RRN9"/>
<dbReference type="PROSITE" id="PS50994">
    <property type="entry name" value="INTEGRASE"/>
    <property type="match status" value="1"/>
</dbReference>
<protein>
    <submittedName>
        <fullName evidence="3">Copia protein</fullName>
    </submittedName>
</protein>
<dbReference type="Gene3D" id="3.30.420.10">
    <property type="entry name" value="Ribonuclease H-like superfamily/Ribonuclease H"/>
    <property type="match status" value="1"/>
</dbReference>
<dbReference type="Pfam" id="PF22936">
    <property type="entry name" value="Pol_BBD"/>
    <property type="match status" value="1"/>
</dbReference>
<feature type="domain" description="Integrase catalytic" evidence="2">
    <location>
        <begin position="127"/>
        <end position="254"/>
    </location>
</feature>
<keyword evidence="1" id="KW-0378">Hydrolase</keyword>
<accession>A0A151RRN9</accession>
<evidence type="ECO:0000313" key="3">
    <source>
        <dbReference type="EMBL" id="KYP45188.1"/>
    </source>
</evidence>
<dbReference type="OMA" id="CTSIMNI"/>
<dbReference type="PANTHER" id="PTHR42648">
    <property type="entry name" value="TRANSPOSASE, PUTATIVE-RELATED"/>
    <property type="match status" value="1"/>
</dbReference>
<dbReference type="InterPro" id="IPR036397">
    <property type="entry name" value="RNaseH_sf"/>
</dbReference>
<organism evidence="3 4">
    <name type="scientific">Cajanus cajan</name>
    <name type="common">Pigeon pea</name>
    <name type="synonym">Cajanus indicus</name>
    <dbReference type="NCBI Taxonomy" id="3821"/>
    <lineage>
        <taxon>Eukaryota</taxon>
        <taxon>Viridiplantae</taxon>
        <taxon>Streptophyta</taxon>
        <taxon>Embryophyta</taxon>
        <taxon>Tracheophyta</taxon>
        <taxon>Spermatophyta</taxon>
        <taxon>Magnoliopsida</taxon>
        <taxon>eudicotyledons</taxon>
        <taxon>Gunneridae</taxon>
        <taxon>Pentapetalae</taxon>
        <taxon>rosids</taxon>
        <taxon>fabids</taxon>
        <taxon>Fabales</taxon>
        <taxon>Fabaceae</taxon>
        <taxon>Papilionoideae</taxon>
        <taxon>50 kb inversion clade</taxon>
        <taxon>NPAAA clade</taxon>
        <taxon>indigoferoid/millettioid clade</taxon>
        <taxon>Phaseoleae</taxon>
        <taxon>Cajanus</taxon>
    </lineage>
</organism>
<dbReference type="EMBL" id="KQ483599">
    <property type="protein sequence ID" value="KYP45188.1"/>
    <property type="molecule type" value="Genomic_DNA"/>
</dbReference>
<dbReference type="InterPro" id="IPR001584">
    <property type="entry name" value="Integrase_cat-core"/>
</dbReference>
<evidence type="ECO:0000259" key="2">
    <source>
        <dbReference type="PROSITE" id="PS50994"/>
    </source>
</evidence>
<dbReference type="GO" id="GO:0006508">
    <property type="term" value="P:proteolysis"/>
    <property type="evidence" value="ECO:0007669"/>
    <property type="project" value="UniProtKB-KW"/>
</dbReference>
<name>A0A151RRN9_CAJCA</name>
<dbReference type="CDD" id="cd09272">
    <property type="entry name" value="RNase_HI_RT_Ty1"/>
    <property type="match status" value="1"/>
</dbReference>
<reference evidence="3" key="1">
    <citation type="journal article" date="2012" name="Nat. Biotechnol.">
        <title>Draft genome sequence of pigeonpea (Cajanus cajan), an orphan legume crop of resource-poor farmers.</title>
        <authorList>
            <person name="Varshney R.K."/>
            <person name="Chen W."/>
            <person name="Li Y."/>
            <person name="Bharti A.K."/>
            <person name="Saxena R.K."/>
            <person name="Schlueter J.A."/>
            <person name="Donoghue M.T."/>
            <person name="Azam S."/>
            <person name="Fan G."/>
            <person name="Whaley A.M."/>
            <person name="Farmer A.D."/>
            <person name="Sheridan J."/>
            <person name="Iwata A."/>
            <person name="Tuteja R."/>
            <person name="Penmetsa R.V."/>
            <person name="Wu W."/>
            <person name="Upadhyaya H.D."/>
            <person name="Yang S.P."/>
            <person name="Shah T."/>
            <person name="Saxena K.B."/>
            <person name="Michael T."/>
            <person name="McCombie W.R."/>
            <person name="Yang B."/>
            <person name="Zhang G."/>
            <person name="Yang H."/>
            <person name="Wang J."/>
            <person name="Spillane C."/>
            <person name="Cook D.R."/>
            <person name="May G.D."/>
            <person name="Xu X."/>
            <person name="Jackson S.A."/>
        </authorList>
    </citation>
    <scope>NUCLEOTIDE SEQUENCE [LARGE SCALE GENOMIC DNA]</scope>
</reference>
<proteinExistence type="predicted"/>
<dbReference type="GO" id="GO:0003676">
    <property type="term" value="F:nucleic acid binding"/>
    <property type="evidence" value="ECO:0007669"/>
    <property type="project" value="InterPro"/>
</dbReference>
<dbReference type="InterPro" id="IPR039537">
    <property type="entry name" value="Retrotran_Ty1/copia-like"/>
</dbReference>
<dbReference type="Gramene" id="C.cajan_38282.t">
    <property type="protein sequence ID" value="C.cajan_38282.t"/>
    <property type="gene ID" value="C.cajan_38282"/>
</dbReference>
<dbReference type="PANTHER" id="PTHR42648:SF31">
    <property type="entry name" value="RNA-DIRECTED DNA POLYMERASE"/>
    <property type="match status" value="1"/>
</dbReference>
<dbReference type="GO" id="GO:0015074">
    <property type="term" value="P:DNA integration"/>
    <property type="evidence" value="ECO:0007669"/>
    <property type="project" value="InterPro"/>
</dbReference>
<keyword evidence="1" id="KW-0645">Protease</keyword>
<dbReference type="Proteomes" id="UP000075243">
    <property type="component" value="Unassembled WGS sequence"/>
</dbReference>
<dbReference type="SUPFAM" id="SSF53098">
    <property type="entry name" value="Ribonuclease H-like"/>
    <property type="match status" value="1"/>
</dbReference>
<sequence length="381" mass="43411">SSKTPTEKLCGTASSKHSWLLDSGASQHMTRTVSLLSNIRTIPPCSIGLPNGDRTLAIQCGDVRLTSLLLLTNVLYVSSLTCNLISISHMLRSNDCMAVFHNYNCFLQDLQTRRTIGQGVEHDRHVWVYLLRDKHEACSTLIKFITMVQTQFNSMVKRVQTDNGTEFVSTHLRYFFENRGIIQQLSCTYTPQQNGRVERRHRHILNVARALRFDGYLPIDLWGECILSASHLINQTPTKLLNGKCPYEVLHDTPPSYDHIRVLGLAVSNTIEPRSFKEAMKDPLWLFCKILVSLIPCQLMTLYCDSQSAIHIISNPVFHERTKHIELDCHFVQEHVMSKTISTQHIRTNSQPADILTKALGRKQFQFLLFKLDISSLHAPT</sequence>